<keyword evidence="2" id="KW-1185">Reference proteome</keyword>
<dbReference type="InterPro" id="IPR010520">
    <property type="entry name" value="FrsA-like"/>
</dbReference>
<name>A0A4V2YYR5_9ACTN</name>
<dbReference type="OrthoDB" id="5704902at2"/>
<dbReference type="Gene3D" id="3.40.50.1820">
    <property type="entry name" value="alpha/beta hydrolase"/>
    <property type="match status" value="1"/>
</dbReference>
<evidence type="ECO:0000313" key="1">
    <source>
        <dbReference type="EMBL" id="TDD94237.1"/>
    </source>
</evidence>
<dbReference type="InterPro" id="IPR029058">
    <property type="entry name" value="AB_hydrolase_fold"/>
</dbReference>
<protein>
    <submittedName>
        <fullName evidence="1">Alpha/beta hydrolase</fullName>
    </submittedName>
</protein>
<dbReference type="Pfam" id="PF06500">
    <property type="entry name" value="FrsA-like"/>
    <property type="match status" value="1"/>
</dbReference>
<dbReference type="RefSeq" id="WP_131890235.1">
    <property type="nucleotide sequence ID" value="NZ_SMKU01000021.1"/>
</dbReference>
<dbReference type="GO" id="GO:0016787">
    <property type="term" value="F:hydrolase activity"/>
    <property type="evidence" value="ECO:0007669"/>
    <property type="project" value="UniProtKB-KW"/>
</dbReference>
<accession>A0A4V2YYR5</accession>
<evidence type="ECO:0000313" key="2">
    <source>
        <dbReference type="Proteomes" id="UP000294513"/>
    </source>
</evidence>
<organism evidence="1 2">
    <name type="scientific">Actinomadura rubrisoli</name>
    <dbReference type="NCBI Taxonomy" id="2530368"/>
    <lineage>
        <taxon>Bacteria</taxon>
        <taxon>Bacillati</taxon>
        <taxon>Actinomycetota</taxon>
        <taxon>Actinomycetes</taxon>
        <taxon>Streptosporangiales</taxon>
        <taxon>Thermomonosporaceae</taxon>
        <taxon>Actinomadura</taxon>
    </lineage>
</organism>
<gene>
    <name evidence="1" type="ORF">E1298_07270</name>
</gene>
<comment type="caution">
    <text evidence="1">The sequence shown here is derived from an EMBL/GenBank/DDBJ whole genome shotgun (WGS) entry which is preliminary data.</text>
</comment>
<sequence>MNDVAELKRYAIVHARGLEISGYGRLLDRITEDGAGPGSWAGEWSAEGDRLAAAGRDLEASRHYLMARFPFVDGPARQAAYDKSLETFQRWSAGKGITKEHIEVDGTRLGIWQTGLSAAKPRPLLLVTGGFITLKEQWAPALPIFARLGMAAVALEMPGVGENPLAYDGDSWRFLSGVIDAIGGRADASRTYALAMSFAGHQALRCAMDDPRIRGVLTVGAPVTDFFTDQVWQKDLPRITVDTLAHLSGTDLDGLRSWALPAGRLAGLDVPVAYVASRRDEIIPPADPLRLREHVRDLRLLEHDDVHGSPAHVEETKLWLGLELLRMRGARGPMPALLNLMLAVERTKARLLRARRAK</sequence>
<reference evidence="1 2" key="1">
    <citation type="submission" date="2019-03" db="EMBL/GenBank/DDBJ databases">
        <title>Draft genome sequences of novel Actinobacteria.</title>
        <authorList>
            <person name="Sahin N."/>
            <person name="Ay H."/>
            <person name="Saygin H."/>
        </authorList>
    </citation>
    <scope>NUCLEOTIDE SEQUENCE [LARGE SCALE GENOMIC DNA]</scope>
    <source>
        <strain evidence="1 2">H3C3</strain>
    </source>
</reference>
<dbReference type="EMBL" id="SMKU01000021">
    <property type="protein sequence ID" value="TDD94237.1"/>
    <property type="molecule type" value="Genomic_DNA"/>
</dbReference>
<dbReference type="AlphaFoldDB" id="A0A4V2YYR5"/>
<proteinExistence type="predicted"/>
<keyword evidence="1" id="KW-0378">Hydrolase</keyword>
<dbReference type="Proteomes" id="UP000294513">
    <property type="component" value="Unassembled WGS sequence"/>
</dbReference>
<dbReference type="SUPFAM" id="SSF53474">
    <property type="entry name" value="alpha/beta-Hydrolases"/>
    <property type="match status" value="1"/>
</dbReference>